<gene>
    <name evidence="17" type="ORF">ZOSMA_18G01320</name>
</gene>
<dbReference type="InterPro" id="IPR001680">
    <property type="entry name" value="WD40_rpt"/>
</dbReference>
<dbReference type="InterPro" id="IPR015943">
    <property type="entry name" value="WD40/YVTN_repeat-like_dom_sf"/>
</dbReference>
<dbReference type="AlphaFoldDB" id="A0A0K9PS35"/>
<dbReference type="GO" id="GO:0006351">
    <property type="term" value="P:DNA-templated transcription"/>
    <property type="evidence" value="ECO:0007669"/>
    <property type="project" value="InterPro"/>
</dbReference>
<dbReference type="SMART" id="SM00320">
    <property type="entry name" value="WD40"/>
    <property type="match status" value="7"/>
</dbReference>
<feature type="repeat" description="WD" evidence="12">
    <location>
        <begin position="62"/>
        <end position="92"/>
    </location>
</feature>
<dbReference type="OMA" id="RGSWDGD"/>
<evidence type="ECO:0000256" key="6">
    <source>
        <dbReference type="ARBA" id="ARBA00022737"/>
    </source>
</evidence>
<dbReference type="PANTHER" id="PTHR13831:SF0">
    <property type="entry name" value="PROTEIN HIRA"/>
    <property type="match status" value="1"/>
</dbReference>
<keyword evidence="11 13" id="KW-0539">Nucleus</keyword>
<dbReference type="CDD" id="cd00200">
    <property type="entry name" value="WD40"/>
    <property type="match status" value="1"/>
</dbReference>
<comment type="function">
    <text evidence="13">Required for replication-independent chromatin assembly and for the periodic repression of histone gene transcription during the cell cycle.</text>
</comment>
<keyword evidence="8 13" id="KW-0805">Transcription regulation</keyword>
<evidence type="ECO:0000256" key="5">
    <source>
        <dbReference type="ARBA" id="ARBA00022574"/>
    </source>
</evidence>
<keyword evidence="10 13" id="KW-0804">Transcription</keyword>
<feature type="repeat" description="WD" evidence="12">
    <location>
        <begin position="16"/>
        <end position="43"/>
    </location>
</feature>
<comment type="similarity">
    <text evidence="2 13">Belongs to the WD repeat HIR1 family.</text>
</comment>
<evidence type="ECO:0000259" key="15">
    <source>
        <dbReference type="Pfam" id="PF07569"/>
    </source>
</evidence>
<dbReference type="SUPFAM" id="SSF50978">
    <property type="entry name" value="WD40 repeat-like"/>
    <property type="match status" value="2"/>
</dbReference>
<dbReference type="GO" id="GO:0000785">
    <property type="term" value="C:chromatin"/>
    <property type="evidence" value="ECO:0000318"/>
    <property type="project" value="GO_Central"/>
</dbReference>
<evidence type="ECO:0000256" key="1">
    <source>
        <dbReference type="ARBA" id="ARBA00004123"/>
    </source>
</evidence>
<dbReference type="EMBL" id="LFYR01000692">
    <property type="protein sequence ID" value="KMZ71032.1"/>
    <property type="molecule type" value="Genomic_DNA"/>
</dbReference>
<dbReference type="Gene3D" id="2.130.10.10">
    <property type="entry name" value="YVTN repeat-like/Quinoprotein amine dehydrogenase"/>
    <property type="match status" value="2"/>
</dbReference>
<dbReference type="OrthoDB" id="1741719at2759"/>
<comment type="subcellular location">
    <subcellularLocation>
        <location evidence="1 13">Nucleus</location>
    </subcellularLocation>
</comment>
<evidence type="ECO:0000256" key="7">
    <source>
        <dbReference type="ARBA" id="ARBA00022853"/>
    </source>
</evidence>
<dbReference type="PANTHER" id="PTHR13831">
    <property type="entry name" value="MEMBER OF THE HIR1 FAMILY OF WD-REPEAT PROTEINS"/>
    <property type="match status" value="1"/>
</dbReference>
<feature type="repeat" description="WD" evidence="12">
    <location>
        <begin position="163"/>
        <end position="204"/>
    </location>
</feature>
<feature type="repeat" description="WD" evidence="12">
    <location>
        <begin position="121"/>
        <end position="162"/>
    </location>
</feature>
<dbReference type="PROSITE" id="PS50082">
    <property type="entry name" value="WD_REPEATS_2"/>
    <property type="match status" value="4"/>
</dbReference>
<dbReference type="PROSITE" id="PS50294">
    <property type="entry name" value="WD_REPEATS_REGION"/>
    <property type="match status" value="2"/>
</dbReference>
<evidence type="ECO:0000256" key="9">
    <source>
        <dbReference type="ARBA" id="ARBA00023054"/>
    </source>
</evidence>
<feature type="domain" description="CAF1B/HIR1 beta-propeller" evidence="16">
    <location>
        <begin position="6"/>
        <end position="371"/>
    </location>
</feature>
<evidence type="ECO:0000313" key="17">
    <source>
        <dbReference type="EMBL" id="KMZ71032.1"/>
    </source>
</evidence>
<keyword evidence="5 12" id="KW-0853">WD repeat</keyword>
<feature type="domain" description="Protein HIRA-like C-terminal" evidence="15">
    <location>
        <begin position="702"/>
        <end position="901"/>
    </location>
</feature>
<evidence type="ECO:0000256" key="3">
    <source>
        <dbReference type="ARBA" id="ARBA00021597"/>
    </source>
</evidence>
<sequence length="997" mass="108945">MFSEKPEWVRHEGIHIFSIDIQPGALRFATGGGDHKVRIWNMKCVGSKSSETPINQRLLATLRDHFGSVNCVRWAKHGRFIASGSDDKVILIHERKPGLGTTEFGSGEPPDAENWKVITTFRGHTADVVDLSWSPDDLSLASSSLDNTVHIWSLASGICTAVLRGHSSFIKGIAWDPIGSFIASQSDDKTVIIWRTSDWSLAHKTDGHWSKSVGSTFFRRLAWSPCGHFVTTTHGFQKPRHSAPVLERGEWSATFDFLGHNAPVVVVKFNNSMFRKNASNGKEVNTVPTGWSNGTSNTAEKDMQPYNVIAIGSQDRTITVWTTASARPLIVAKHYFSQSVVDLSWSPDGYSLFACSLDGTIAIFDFEAKELGHKLSDAELDELKRSRYGDVRGGRQSTLAESPAQLLLEQAAAKQKSSKKPPVSKKNEAPLPSSTDAMKVMIATPSVKSGETQVDNGKKSEGTGDLTNKGISDLTNKGTGDLSNKGTGDLMNNVASVPASSPVKQREYRRPDGRKRIIPEAVGSISNNENISQGLDFHSLAASQQKDDNMLPAVRKPFTDNSTLRSGLTARANINESLVIEKTASTTGGNNDGINLELLGPKGGLISKSSCEILSVHVLDSSEDEESIPLCLEARPAERVLGDIVGIGNPSLDKETQITCRKGTKILWSDRMSSKVTVLAGNANFWAVGCEDGCLHIYTKCGRRAMPAMMVGSAAIFIDCDENWKLLVITKKGLLYVWDIFKKTCLLHDSLSSLVISKGDSLRKDGDKIKVISARFSRSGSPLVVLSTRHAFLFDMDLMCWIRVADDCFPASNFSTSISLGSIRGGELAELQIDVGKFMARKPSWSRVPDDGVQTRGHLETQLASSLALKSPIEYRQCLLSYVRFLAREADESRLREVCEGFIGPPIGMAESTPVDPMNPAWDPFVLGMKKHKLLKEDILPAMASNRKVQRLLNEFMDILSEYDSNEITANANAANQSYSAHDGGSLKPCPNNRGTV</sequence>
<feature type="region of interest" description="Disordered" evidence="14">
    <location>
        <begin position="410"/>
        <end position="510"/>
    </location>
</feature>
<evidence type="ECO:0000256" key="12">
    <source>
        <dbReference type="PROSITE-ProRule" id="PRU00221"/>
    </source>
</evidence>
<reference evidence="18" key="1">
    <citation type="journal article" date="2016" name="Nature">
        <title>The genome of the seagrass Zostera marina reveals angiosperm adaptation to the sea.</title>
        <authorList>
            <person name="Olsen J.L."/>
            <person name="Rouze P."/>
            <person name="Verhelst B."/>
            <person name="Lin Y.-C."/>
            <person name="Bayer T."/>
            <person name="Collen J."/>
            <person name="Dattolo E."/>
            <person name="De Paoli E."/>
            <person name="Dittami S."/>
            <person name="Maumus F."/>
            <person name="Michel G."/>
            <person name="Kersting A."/>
            <person name="Lauritano C."/>
            <person name="Lohaus R."/>
            <person name="Toepel M."/>
            <person name="Tonon T."/>
            <person name="Vanneste K."/>
            <person name="Amirebrahimi M."/>
            <person name="Brakel J."/>
            <person name="Bostroem C."/>
            <person name="Chovatia M."/>
            <person name="Grimwood J."/>
            <person name="Jenkins J.W."/>
            <person name="Jueterbock A."/>
            <person name="Mraz A."/>
            <person name="Stam W.T."/>
            <person name="Tice H."/>
            <person name="Bornberg-Bauer E."/>
            <person name="Green P.J."/>
            <person name="Pearson G.A."/>
            <person name="Procaccini G."/>
            <person name="Duarte C.M."/>
            <person name="Schmutz J."/>
            <person name="Reusch T.B.H."/>
            <person name="Van de Peer Y."/>
        </authorList>
    </citation>
    <scope>NUCLEOTIDE SEQUENCE [LARGE SCALE GENOMIC DNA]</scope>
    <source>
        <strain evidence="18">cv. Finnish</strain>
    </source>
</reference>
<feature type="region of interest" description="Disordered" evidence="14">
    <location>
        <begin position="978"/>
        <end position="997"/>
    </location>
</feature>
<dbReference type="InterPro" id="IPR031120">
    <property type="entry name" value="HIR1-like"/>
</dbReference>
<feature type="compositionally biased region" description="Polar residues" evidence="14">
    <location>
        <begin position="493"/>
        <end position="503"/>
    </location>
</feature>
<comment type="caution">
    <text evidence="17">The sequence shown here is derived from an EMBL/GenBank/DDBJ whole genome shotgun (WGS) entry which is preliminary data.</text>
</comment>
<evidence type="ECO:0000256" key="14">
    <source>
        <dbReference type="SAM" id="MobiDB-lite"/>
    </source>
</evidence>
<dbReference type="GO" id="GO:0006338">
    <property type="term" value="P:chromatin remodeling"/>
    <property type="evidence" value="ECO:0000318"/>
    <property type="project" value="GO_Central"/>
</dbReference>
<proteinExistence type="inferred from homology"/>
<keyword evidence="4 13" id="KW-0678">Repressor</keyword>
<accession>A0A0K9PS35</accession>
<name>A0A0K9PS35_ZOSMR</name>
<feature type="compositionally biased region" description="Polar residues" evidence="14">
    <location>
        <begin position="465"/>
        <end position="486"/>
    </location>
</feature>
<dbReference type="STRING" id="29655.A0A0K9PS35"/>
<evidence type="ECO:0000259" key="16">
    <source>
        <dbReference type="Pfam" id="PF24105"/>
    </source>
</evidence>
<dbReference type="GO" id="GO:0000417">
    <property type="term" value="C:HIR complex"/>
    <property type="evidence" value="ECO:0000318"/>
    <property type="project" value="GO_Central"/>
</dbReference>
<organism evidence="17 18">
    <name type="scientific">Zostera marina</name>
    <name type="common">Eelgrass</name>
    <dbReference type="NCBI Taxonomy" id="29655"/>
    <lineage>
        <taxon>Eukaryota</taxon>
        <taxon>Viridiplantae</taxon>
        <taxon>Streptophyta</taxon>
        <taxon>Embryophyta</taxon>
        <taxon>Tracheophyta</taxon>
        <taxon>Spermatophyta</taxon>
        <taxon>Magnoliopsida</taxon>
        <taxon>Liliopsida</taxon>
        <taxon>Zosteraceae</taxon>
        <taxon>Zostera</taxon>
    </lineage>
</organism>
<keyword evidence="7 13" id="KW-0156">Chromatin regulator</keyword>
<dbReference type="Proteomes" id="UP000036987">
    <property type="component" value="Unassembled WGS sequence"/>
</dbReference>
<dbReference type="GO" id="GO:0005634">
    <property type="term" value="C:nucleus"/>
    <property type="evidence" value="ECO:0007669"/>
    <property type="project" value="UniProtKB-SubCell"/>
</dbReference>
<evidence type="ECO:0000256" key="13">
    <source>
        <dbReference type="RuleBase" id="RU364014"/>
    </source>
</evidence>
<protein>
    <recommendedName>
        <fullName evidence="3 13">Protein HIRA</fullName>
    </recommendedName>
</protein>
<evidence type="ECO:0000256" key="11">
    <source>
        <dbReference type="ARBA" id="ARBA00023242"/>
    </source>
</evidence>
<feature type="compositionally biased region" description="Polar residues" evidence="14">
    <location>
        <begin position="446"/>
        <end position="455"/>
    </location>
</feature>
<keyword evidence="9" id="KW-0175">Coiled coil</keyword>
<dbReference type="Pfam" id="PF07569">
    <property type="entry name" value="Hira"/>
    <property type="match status" value="1"/>
</dbReference>
<dbReference type="InterPro" id="IPR055410">
    <property type="entry name" value="Beta-prop_CAF1B_HIR1"/>
</dbReference>
<evidence type="ECO:0000256" key="2">
    <source>
        <dbReference type="ARBA" id="ARBA00007306"/>
    </source>
</evidence>
<keyword evidence="18" id="KW-1185">Reference proteome</keyword>
<dbReference type="GO" id="GO:0006355">
    <property type="term" value="P:regulation of DNA-templated transcription"/>
    <property type="evidence" value="ECO:0007669"/>
    <property type="project" value="InterPro"/>
</dbReference>
<evidence type="ECO:0000256" key="10">
    <source>
        <dbReference type="ARBA" id="ARBA00023163"/>
    </source>
</evidence>
<dbReference type="InterPro" id="IPR036322">
    <property type="entry name" value="WD40_repeat_dom_sf"/>
</dbReference>
<evidence type="ECO:0000256" key="8">
    <source>
        <dbReference type="ARBA" id="ARBA00023015"/>
    </source>
</evidence>
<dbReference type="Pfam" id="PF24105">
    <property type="entry name" value="Beta-prop_CAF1B_HIR1"/>
    <property type="match status" value="1"/>
</dbReference>
<evidence type="ECO:0000256" key="4">
    <source>
        <dbReference type="ARBA" id="ARBA00022491"/>
    </source>
</evidence>
<keyword evidence="6 13" id="KW-0677">Repeat</keyword>
<evidence type="ECO:0000313" key="18">
    <source>
        <dbReference type="Proteomes" id="UP000036987"/>
    </source>
</evidence>
<dbReference type="FunFam" id="2.130.10.10:FF:000827">
    <property type="entry name" value="Protein HIRA"/>
    <property type="match status" value="1"/>
</dbReference>
<dbReference type="InterPro" id="IPR011494">
    <property type="entry name" value="HIRA-like_C"/>
</dbReference>